<dbReference type="SUPFAM" id="SSF52821">
    <property type="entry name" value="Rhodanese/Cell cycle control phosphatase"/>
    <property type="match status" value="2"/>
</dbReference>
<evidence type="ECO:0000256" key="1">
    <source>
        <dbReference type="ARBA" id="ARBA00022679"/>
    </source>
</evidence>
<keyword evidence="2" id="KW-0677">Repeat</keyword>
<protein>
    <submittedName>
        <fullName evidence="4">Thiosulfate sulfurtransferase</fullName>
    </submittedName>
</protein>
<keyword evidence="1 4" id="KW-0808">Transferase</keyword>
<proteinExistence type="predicted"/>
<evidence type="ECO:0000313" key="5">
    <source>
        <dbReference type="Proteomes" id="UP000050331"/>
    </source>
</evidence>
<dbReference type="CDD" id="cd01448">
    <property type="entry name" value="TST_Repeat_1"/>
    <property type="match status" value="1"/>
</dbReference>
<evidence type="ECO:0000259" key="3">
    <source>
        <dbReference type="PROSITE" id="PS50206"/>
    </source>
</evidence>
<evidence type="ECO:0000313" key="4">
    <source>
        <dbReference type="EMBL" id="ALX50145.1"/>
    </source>
</evidence>
<dbReference type="Proteomes" id="UP000050331">
    <property type="component" value="Chromosome"/>
</dbReference>
<dbReference type="RefSeq" id="WP_068447345.1">
    <property type="nucleotide sequence ID" value="NZ_CP013862.1"/>
</dbReference>
<dbReference type="InterPro" id="IPR001763">
    <property type="entry name" value="Rhodanese-like_dom"/>
</dbReference>
<dbReference type="Gene3D" id="3.40.250.10">
    <property type="entry name" value="Rhodanese-like domain"/>
    <property type="match status" value="2"/>
</dbReference>
<dbReference type="PANTHER" id="PTHR11364">
    <property type="entry name" value="THIOSULFATE SULFERTANSFERASE"/>
    <property type="match status" value="1"/>
</dbReference>
<feature type="domain" description="Rhodanese" evidence="3">
    <location>
        <begin position="194"/>
        <end position="296"/>
    </location>
</feature>
<reference evidence="4 5" key="1">
    <citation type="submission" date="2016-01" db="EMBL/GenBank/DDBJ databases">
        <title>Complete genome sequence of strain Lentibacillus amyloliquefaciens LAM0015T isolated from saline sediment.</title>
        <authorList>
            <person name="Wang J.-L."/>
            <person name="He M.-X."/>
        </authorList>
    </citation>
    <scope>NUCLEOTIDE SEQUENCE [LARGE SCALE GENOMIC DNA]</scope>
    <source>
        <strain evidence="4 5">LAM0015</strain>
    </source>
</reference>
<dbReference type="GO" id="GO:0004792">
    <property type="term" value="F:thiosulfate-cyanide sulfurtransferase activity"/>
    <property type="evidence" value="ECO:0007669"/>
    <property type="project" value="TreeGrafter"/>
</dbReference>
<name>A0A0U4EAZ8_9BACI</name>
<dbReference type="CDD" id="cd01449">
    <property type="entry name" value="TST_Repeat_2"/>
    <property type="match status" value="1"/>
</dbReference>
<dbReference type="OrthoDB" id="9770030at2"/>
<dbReference type="Pfam" id="PF00581">
    <property type="entry name" value="Rhodanese"/>
    <property type="match status" value="2"/>
</dbReference>
<keyword evidence="5" id="KW-1185">Reference proteome</keyword>
<dbReference type="KEGG" id="lao:AOX59_17105"/>
<accession>A0A0U4EAZ8</accession>
<dbReference type="STRING" id="1472767.AOX59_17105"/>
<dbReference type="AlphaFoldDB" id="A0A0U4EAZ8"/>
<organism evidence="4 5">
    <name type="scientific">Lentibacillus amyloliquefaciens</name>
    <dbReference type="NCBI Taxonomy" id="1472767"/>
    <lineage>
        <taxon>Bacteria</taxon>
        <taxon>Bacillati</taxon>
        <taxon>Bacillota</taxon>
        <taxon>Bacilli</taxon>
        <taxon>Bacillales</taxon>
        <taxon>Bacillaceae</taxon>
        <taxon>Lentibacillus</taxon>
    </lineage>
</organism>
<dbReference type="SMART" id="SM00450">
    <property type="entry name" value="RHOD"/>
    <property type="match status" value="2"/>
</dbReference>
<dbReference type="InterPro" id="IPR045078">
    <property type="entry name" value="TST/MPST-like"/>
</dbReference>
<feature type="domain" description="Rhodanese" evidence="3">
    <location>
        <begin position="18"/>
        <end position="153"/>
    </location>
</feature>
<dbReference type="PROSITE" id="PS50206">
    <property type="entry name" value="RHODANESE_3"/>
    <property type="match status" value="2"/>
</dbReference>
<sequence>MSQVPLIVTTDWLVERLDDPKLRLIDATTFLKRPDDGGYYDVWSGEDAYKEGHIPGAVFADLLNDLSDPDSEFAFTVPSRERFTSKMSELGVGDNDTYVVVYDSGLAEAGASVVASDWASRLAWQLQYEGLDEVAVLDGGFQKWQEEGRPVSTDPGSYPKANFTGERRPELLATKEDVKNAMNDDNVVLVNSLTKADFNGETDTYERSGHIPGSVNVFFGDHSDPESKELHDDNKLREAFEKSGALDPDKKVITYCGSGIAATWNALILNKLGQNNVAMYDGSMTEWAADKSLPLDTAEKDK</sequence>
<dbReference type="PANTHER" id="PTHR11364:SF27">
    <property type="entry name" value="SULFURTRANSFERASE"/>
    <property type="match status" value="1"/>
</dbReference>
<dbReference type="InterPro" id="IPR036873">
    <property type="entry name" value="Rhodanese-like_dom_sf"/>
</dbReference>
<dbReference type="EMBL" id="CP013862">
    <property type="protein sequence ID" value="ALX50145.1"/>
    <property type="molecule type" value="Genomic_DNA"/>
</dbReference>
<evidence type="ECO:0000256" key="2">
    <source>
        <dbReference type="ARBA" id="ARBA00022737"/>
    </source>
</evidence>
<gene>
    <name evidence="4" type="ORF">AOX59_17105</name>
</gene>